<name>V7C6K8_PHAVU</name>
<evidence type="ECO:0000313" key="2">
    <source>
        <dbReference type="EMBL" id="ESW25797.1"/>
    </source>
</evidence>
<evidence type="ECO:0000313" key="3">
    <source>
        <dbReference type="Proteomes" id="UP000000226"/>
    </source>
</evidence>
<feature type="domain" description="Putative plant transposon protein" evidence="1">
    <location>
        <begin position="94"/>
        <end position="200"/>
    </location>
</feature>
<organism evidence="2 3">
    <name type="scientific">Phaseolus vulgaris</name>
    <name type="common">Kidney bean</name>
    <name type="synonym">French bean</name>
    <dbReference type="NCBI Taxonomy" id="3885"/>
    <lineage>
        <taxon>Eukaryota</taxon>
        <taxon>Viridiplantae</taxon>
        <taxon>Streptophyta</taxon>
        <taxon>Embryophyta</taxon>
        <taxon>Tracheophyta</taxon>
        <taxon>Spermatophyta</taxon>
        <taxon>Magnoliopsida</taxon>
        <taxon>eudicotyledons</taxon>
        <taxon>Gunneridae</taxon>
        <taxon>Pentapetalae</taxon>
        <taxon>rosids</taxon>
        <taxon>fabids</taxon>
        <taxon>Fabales</taxon>
        <taxon>Fabaceae</taxon>
        <taxon>Papilionoideae</taxon>
        <taxon>50 kb inversion clade</taxon>
        <taxon>NPAAA clade</taxon>
        <taxon>indigoferoid/millettioid clade</taxon>
        <taxon>Phaseoleae</taxon>
        <taxon>Phaseolus</taxon>
    </lineage>
</organism>
<keyword evidence="3" id="KW-1185">Reference proteome</keyword>
<dbReference type="Pfam" id="PF20167">
    <property type="entry name" value="Transposase_32"/>
    <property type="match status" value="1"/>
</dbReference>
<accession>V7C6K8</accession>
<gene>
    <name evidence="2" type="ORF">PHAVU_003G065900g</name>
</gene>
<dbReference type="OMA" id="VETTICM"/>
<sequence>MSVPKSFASDPYQLKSAIEDIKELLSIQPMTFFHKDPSPSTTLYPLRVYYRYTRTRDNARKERYEVIKHWTIIPERQIQLKEGEYSDFNEELIWRKWERLAMPVDKYDPDVVLEFDANAWLVKKGETDFKSKVRGRWIPYDRNTINHFLGNSLELDEGELCTYGMLKRGTNFTSFSDRETSDLLCVPGRTFENNNNGKALRIFWSSMTSFT</sequence>
<dbReference type="AlphaFoldDB" id="V7C6K8"/>
<reference evidence="3" key="1">
    <citation type="journal article" date="2014" name="Nat. Genet.">
        <title>A reference genome for common bean and genome-wide analysis of dual domestications.</title>
        <authorList>
            <person name="Schmutz J."/>
            <person name="McClean P.E."/>
            <person name="Mamidi S."/>
            <person name="Wu G.A."/>
            <person name="Cannon S.B."/>
            <person name="Grimwood J."/>
            <person name="Jenkins J."/>
            <person name="Shu S."/>
            <person name="Song Q."/>
            <person name="Chavarro C."/>
            <person name="Torres-Torres M."/>
            <person name="Geffroy V."/>
            <person name="Moghaddam S.M."/>
            <person name="Gao D."/>
            <person name="Abernathy B."/>
            <person name="Barry K."/>
            <person name="Blair M."/>
            <person name="Brick M.A."/>
            <person name="Chovatia M."/>
            <person name="Gepts P."/>
            <person name="Goodstein D.M."/>
            <person name="Gonzales M."/>
            <person name="Hellsten U."/>
            <person name="Hyten D.L."/>
            <person name="Jia G."/>
            <person name="Kelly J.D."/>
            <person name="Kudrna D."/>
            <person name="Lee R."/>
            <person name="Richard M.M."/>
            <person name="Miklas P.N."/>
            <person name="Osorno J.M."/>
            <person name="Rodrigues J."/>
            <person name="Thareau V."/>
            <person name="Urrea C.A."/>
            <person name="Wang M."/>
            <person name="Yu Y."/>
            <person name="Zhang M."/>
            <person name="Wing R.A."/>
            <person name="Cregan P.B."/>
            <person name="Rokhsar D.S."/>
            <person name="Jackson S.A."/>
        </authorList>
    </citation>
    <scope>NUCLEOTIDE SEQUENCE [LARGE SCALE GENOMIC DNA]</scope>
    <source>
        <strain evidence="3">cv. G19833</strain>
    </source>
</reference>
<dbReference type="Proteomes" id="UP000000226">
    <property type="component" value="Chromosome 3"/>
</dbReference>
<evidence type="ECO:0000259" key="1">
    <source>
        <dbReference type="Pfam" id="PF20167"/>
    </source>
</evidence>
<dbReference type="InterPro" id="IPR046796">
    <property type="entry name" value="Transposase_32_dom"/>
</dbReference>
<dbReference type="EMBL" id="CM002290">
    <property type="protein sequence ID" value="ESW25797.1"/>
    <property type="molecule type" value="Genomic_DNA"/>
</dbReference>
<dbReference type="OrthoDB" id="10615641at2759"/>
<dbReference type="Gramene" id="ESW25797">
    <property type="protein sequence ID" value="ESW25797"/>
    <property type="gene ID" value="PHAVU_003G065900g"/>
</dbReference>
<protein>
    <recommendedName>
        <fullName evidence="1">Putative plant transposon protein domain-containing protein</fullName>
    </recommendedName>
</protein>
<proteinExistence type="predicted"/>